<dbReference type="GeneID" id="91098284"/>
<dbReference type="GO" id="GO:0005778">
    <property type="term" value="C:peroxisomal membrane"/>
    <property type="evidence" value="ECO:0007669"/>
    <property type="project" value="UniProtKB-SubCell"/>
</dbReference>
<sequence>MQRTVTPIFPEAGPSTDYTRPSLFDLLAQDQLRDLFHPVVRYFLSYVAQRYPRYLLRVLNHHEEFFALLLLILERHHLKRHNASVSEHFYGLRTIPSNSLKTPRLDRLYSNSPFPSPNRRDLSRKQRWGLLLFLVGLPYIRARAQDYFDSLGGGRDVDEMNPEDIGIAVTKSQKIFKLVYPYLSLGLDLTFLGYDLAYLFEKTNYPRPWHRWLGLKVIRAGPDDETESSGILSKLPPLLPPLLLLLKLSQWWYSPSSPRSHPSLTANTNTIAATHAAILPPRSLPILPESNLLHKPSLPLTPPLTPEEERDEPPLQPEQSEIPKASSKKEEYKITKDKYGDCPLCGKKWQNPAILPSGWVVCWRCGWDAVEGEDEDENEDNEEKEEDDLDEEQQEQTDIRQKVPEQGVTITRKGRRGRCPITGVAVAPGDLRRVLI</sequence>
<evidence type="ECO:0000256" key="4">
    <source>
        <dbReference type="ARBA" id="ARBA00018980"/>
    </source>
</evidence>
<evidence type="ECO:0000256" key="6">
    <source>
        <dbReference type="ARBA" id="ARBA00022692"/>
    </source>
</evidence>
<dbReference type="InterPro" id="IPR017375">
    <property type="entry name" value="PEX12"/>
</dbReference>
<dbReference type="GO" id="GO:0016562">
    <property type="term" value="P:protein import into peroxisome matrix, receptor recycling"/>
    <property type="evidence" value="ECO:0007669"/>
    <property type="project" value="UniProtKB-ARBA"/>
</dbReference>
<comment type="subcellular location">
    <subcellularLocation>
        <location evidence="1">Peroxisome membrane</location>
        <topology evidence="1">Multi-pass membrane protein</topology>
    </subcellularLocation>
</comment>
<feature type="compositionally biased region" description="Acidic residues" evidence="16">
    <location>
        <begin position="372"/>
        <end position="395"/>
    </location>
</feature>
<evidence type="ECO:0000256" key="12">
    <source>
        <dbReference type="ARBA" id="ARBA00023136"/>
    </source>
</evidence>
<evidence type="ECO:0000256" key="3">
    <source>
        <dbReference type="ARBA" id="ARBA00008704"/>
    </source>
</evidence>
<accession>A0AAX4K4V5</accession>
<dbReference type="Pfam" id="PF04757">
    <property type="entry name" value="Pex2_Pex12"/>
    <property type="match status" value="1"/>
</dbReference>
<organism evidence="18 19">
    <name type="scientific">Kwoniella dendrophila CBS 6074</name>
    <dbReference type="NCBI Taxonomy" id="1295534"/>
    <lineage>
        <taxon>Eukaryota</taxon>
        <taxon>Fungi</taxon>
        <taxon>Dikarya</taxon>
        <taxon>Basidiomycota</taxon>
        <taxon>Agaricomycotina</taxon>
        <taxon>Tremellomycetes</taxon>
        <taxon>Tremellales</taxon>
        <taxon>Cryptococcaceae</taxon>
        <taxon>Kwoniella</taxon>
    </lineage>
</organism>
<comment type="similarity">
    <text evidence="3">Belongs to the pex2/pex10/pex12 family.</text>
</comment>
<evidence type="ECO:0000256" key="15">
    <source>
        <dbReference type="ARBA" id="ARBA00034505"/>
    </source>
</evidence>
<keyword evidence="11" id="KW-1133">Transmembrane helix</keyword>
<evidence type="ECO:0000313" key="18">
    <source>
        <dbReference type="EMBL" id="WWC92657.1"/>
    </source>
</evidence>
<evidence type="ECO:0000256" key="1">
    <source>
        <dbReference type="ARBA" id="ARBA00004585"/>
    </source>
</evidence>
<keyword evidence="7" id="KW-0479">Metal-binding</keyword>
<evidence type="ECO:0000256" key="14">
    <source>
        <dbReference type="ARBA" id="ARBA00029692"/>
    </source>
</evidence>
<gene>
    <name evidence="18" type="ORF">L201_007616</name>
</gene>
<dbReference type="PANTHER" id="PTHR12888">
    <property type="entry name" value="PEROXISOME ASSEMBLY PROTEIN 12 PEROXIN-12"/>
    <property type="match status" value="1"/>
</dbReference>
<evidence type="ECO:0000256" key="5">
    <source>
        <dbReference type="ARBA" id="ARBA00022448"/>
    </source>
</evidence>
<dbReference type="GO" id="GO:1990429">
    <property type="term" value="C:peroxisomal importomer complex"/>
    <property type="evidence" value="ECO:0007669"/>
    <property type="project" value="TreeGrafter"/>
</dbReference>
<keyword evidence="6" id="KW-0812">Transmembrane</keyword>
<evidence type="ECO:0000259" key="17">
    <source>
        <dbReference type="Pfam" id="PF04757"/>
    </source>
</evidence>
<dbReference type="GO" id="GO:0008270">
    <property type="term" value="F:zinc ion binding"/>
    <property type="evidence" value="ECO:0007669"/>
    <property type="project" value="UniProtKB-KW"/>
</dbReference>
<protein>
    <recommendedName>
        <fullName evidence="4">Peroxisome assembly protein 12</fullName>
    </recommendedName>
    <alternativeName>
        <fullName evidence="14">Peroxin-12</fullName>
    </alternativeName>
</protein>
<evidence type="ECO:0000256" key="2">
    <source>
        <dbReference type="ARBA" id="ARBA00004906"/>
    </source>
</evidence>
<dbReference type="GO" id="GO:0006513">
    <property type="term" value="P:protein monoubiquitination"/>
    <property type="evidence" value="ECO:0007669"/>
    <property type="project" value="TreeGrafter"/>
</dbReference>
<evidence type="ECO:0000256" key="16">
    <source>
        <dbReference type="SAM" id="MobiDB-lite"/>
    </source>
</evidence>
<comment type="subunit">
    <text evidence="15">Component of the PEX2-PEX10-PEX12 retrotranslocation channel, composed of PEX2, PEX10 and PEX12.</text>
</comment>
<dbReference type="PANTHER" id="PTHR12888:SF0">
    <property type="entry name" value="PEROXISOME ASSEMBLY PROTEIN 12"/>
    <property type="match status" value="1"/>
</dbReference>
<dbReference type="InterPro" id="IPR006845">
    <property type="entry name" value="Pex_N"/>
</dbReference>
<dbReference type="RefSeq" id="XP_066079419.1">
    <property type="nucleotide sequence ID" value="XM_066223322.1"/>
</dbReference>
<evidence type="ECO:0000256" key="9">
    <source>
        <dbReference type="ARBA" id="ARBA00022833"/>
    </source>
</evidence>
<dbReference type="GO" id="GO:0004842">
    <property type="term" value="F:ubiquitin-protein transferase activity"/>
    <property type="evidence" value="ECO:0007669"/>
    <property type="project" value="TreeGrafter"/>
</dbReference>
<evidence type="ECO:0000256" key="11">
    <source>
        <dbReference type="ARBA" id="ARBA00022989"/>
    </source>
</evidence>
<proteinExistence type="inferred from homology"/>
<comment type="pathway">
    <text evidence="2">Protein modification; protein ubiquitination.</text>
</comment>
<keyword evidence="10" id="KW-0653">Protein transport</keyword>
<evidence type="ECO:0000256" key="7">
    <source>
        <dbReference type="ARBA" id="ARBA00022723"/>
    </source>
</evidence>
<dbReference type="Proteomes" id="UP001355207">
    <property type="component" value="Chromosome 11"/>
</dbReference>
<evidence type="ECO:0000256" key="8">
    <source>
        <dbReference type="ARBA" id="ARBA00022771"/>
    </source>
</evidence>
<evidence type="ECO:0000256" key="10">
    <source>
        <dbReference type="ARBA" id="ARBA00022927"/>
    </source>
</evidence>
<keyword evidence="5" id="KW-0813">Transport</keyword>
<feature type="region of interest" description="Disordered" evidence="16">
    <location>
        <begin position="295"/>
        <end position="332"/>
    </location>
</feature>
<keyword evidence="19" id="KW-1185">Reference proteome</keyword>
<dbReference type="EMBL" id="CP144108">
    <property type="protein sequence ID" value="WWC92657.1"/>
    <property type="molecule type" value="Genomic_DNA"/>
</dbReference>
<keyword evidence="8" id="KW-0863">Zinc-finger</keyword>
<keyword evidence="9" id="KW-0862">Zinc</keyword>
<keyword evidence="12" id="KW-0472">Membrane</keyword>
<evidence type="ECO:0000313" key="19">
    <source>
        <dbReference type="Proteomes" id="UP001355207"/>
    </source>
</evidence>
<keyword evidence="13" id="KW-0576">Peroxisome</keyword>
<evidence type="ECO:0000256" key="13">
    <source>
        <dbReference type="ARBA" id="ARBA00023140"/>
    </source>
</evidence>
<reference evidence="18 19" key="1">
    <citation type="submission" date="2024-01" db="EMBL/GenBank/DDBJ databases">
        <title>Comparative genomics of Cryptococcus and Kwoniella reveals pathogenesis evolution and contrasting modes of karyotype evolution via chromosome fusion or intercentromeric recombination.</title>
        <authorList>
            <person name="Coelho M.A."/>
            <person name="David-Palma M."/>
            <person name="Shea T."/>
            <person name="Bowers K."/>
            <person name="McGinley-Smith S."/>
            <person name="Mohammad A.W."/>
            <person name="Gnirke A."/>
            <person name="Yurkov A.M."/>
            <person name="Nowrousian M."/>
            <person name="Sun S."/>
            <person name="Cuomo C.A."/>
            <person name="Heitman J."/>
        </authorList>
    </citation>
    <scope>NUCLEOTIDE SEQUENCE [LARGE SCALE GENOMIC DNA]</scope>
    <source>
        <strain evidence="18 19">CBS 6074</strain>
    </source>
</reference>
<feature type="region of interest" description="Disordered" evidence="16">
    <location>
        <begin position="372"/>
        <end position="406"/>
    </location>
</feature>
<feature type="domain" description="Pex N-terminal" evidence="17">
    <location>
        <begin position="29"/>
        <end position="254"/>
    </location>
</feature>
<dbReference type="AlphaFoldDB" id="A0AAX4K4V5"/>
<name>A0AAX4K4V5_9TREE</name>